<evidence type="ECO:0000256" key="4">
    <source>
        <dbReference type="SAM" id="SignalP"/>
    </source>
</evidence>
<dbReference type="PANTHER" id="PTHR11412">
    <property type="entry name" value="MACROGLOBULIN / COMPLEMENT"/>
    <property type="match status" value="1"/>
</dbReference>
<dbReference type="GO" id="GO:0006954">
    <property type="term" value="P:inflammatory response"/>
    <property type="evidence" value="ECO:0007669"/>
    <property type="project" value="InterPro"/>
</dbReference>
<accession>A0A6I9Y337</accession>
<dbReference type="Pfam" id="PF01821">
    <property type="entry name" value="ANATO"/>
    <property type="match status" value="1"/>
</dbReference>
<dbReference type="InterPro" id="IPR050473">
    <property type="entry name" value="A2M/Complement_sys"/>
</dbReference>
<dbReference type="Pfam" id="PF00207">
    <property type="entry name" value="A2M"/>
    <property type="match status" value="1"/>
</dbReference>
<dbReference type="SUPFAM" id="SSF47686">
    <property type="entry name" value="Anaphylotoxins (complement system)"/>
    <property type="match status" value="1"/>
</dbReference>
<dbReference type="GeneID" id="106548324"/>
<dbReference type="GO" id="GO:0006956">
    <property type="term" value="P:complement activation"/>
    <property type="evidence" value="ECO:0007669"/>
    <property type="project" value="InterPro"/>
</dbReference>
<dbReference type="PROSITE" id="PS01177">
    <property type="entry name" value="ANAPHYLATOXIN_1"/>
    <property type="match status" value="1"/>
</dbReference>
<name>A0A6I9Y337_9SAUR</name>
<dbReference type="PANTHER" id="PTHR11412:SF86">
    <property type="entry name" value="COMPLEMENT C4-A-RELATED"/>
    <property type="match status" value="1"/>
</dbReference>
<dbReference type="KEGG" id="tsr:106548324"/>
<dbReference type="GO" id="GO:0004866">
    <property type="term" value="F:endopeptidase inhibitor activity"/>
    <property type="evidence" value="ECO:0007669"/>
    <property type="project" value="InterPro"/>
</dbReference>
<dbReference type="PROSITE" id="PS01178">
    <property type="entry name" value="ANAPHYLATOXIN_2"/>
    <property type="match status" value="1"/>
</dbReference>
<keyword evidence="3" id="KW-1015">Disulfide bond</keyword>
<dbReference type="Gene3D" id="1.20.91.20">
    <property type="entry name" value="Anaphylotoxins (complement system)"/>
    <property type="match status" value="1"/>
</dbReference>
<evidence type="ECO:0000313" key="7">
    <source>
        <dbReference type="RefSeq" id="XP_013921146.1"/>
    </source>
</evidence>
<dbReference type="CDD" id="cd00017">
    <property type="entry name" value="ANATO"/>
    <property type="match status" value="1"/>
</dbReference>
<dbReference type="AlphaFoldDB" id="A0A6I9Y337"/>
<evidence type="ECO:0000256" key="2">
    <source>
        <dbReference type="ARBA" id="ARBA00022525"/>
    </source>
</evidence>
<dbReference type="InterPro" id="IPR001599">
    <property type="entry name" value="Macroglobln_a2"/>
</dbReference>
<dbReference type="GO" id="GO:0005615">
    <property type="term" value="C:extracellular space"/>
    <property type="evidence" value="ECO:0007669"/>
    <property type="project" value="TreeGrafter"/>
</dbReference>
<proteinExistence type="predicted"/>
<evidence type="ECO:0000256" key="1">
    <source>
        <dbReference type="ARBA" id="ARBA00004613"/>
    </source>
</evidence>
<feature type="chain" id="PRO_5026983191" evidence="4">
    <location>
        <begin position="26"/>
        <end position="153"/>
    </location>
</feature>
<dbReference type="Gene3D" id="2.20.130.20">
    <property type="match status" value="1"/>
</dbReference>
<evidence type="ECO:0000256" key="3">
    <source>
        <dbReference type="ARBA" id="ARBA00023157"/>
    </source>
</evidence>
<feature type="domain" description="Anaphylatoxin-like" evidence="5">
    <location>
        <begin position="37"/>
        <end position="71"/>
    </location>
</feature>
<keyword evidence="6" id="KW-1185">Reference proteome</keyword>
<dbReference type="Proteomes" id="UP000504617">
    <property type="component" value="Unplaced"/>
</dbReference>
<evidence type="ECO:0000259" key="5">
    <source>
        <dbReference type="PROSITE" id="PS01178"/>
    </source>
</evidence>
<dbReference type="PRINTS" id="PR00004">
    <property type="entry name" value="ANAPHYLATOXN"/>
</dbReference>
<dbReference type="OrthoDB" id="6359008at2759"/>
<feature type="signal peptide" evidence="4">
    <location>
        <begin position="1"/>
        <end position="25"/>
    </location>
</feature>
<sequence length="153" mass="17749">MKSVSLLFLRLTSTNILSSLPLSSAVSKYQTPNQVKCCKGGIILLRNARSCEERAKRIQNTECREVFLDCCRYAAKLRRQSWGSHGLARVDDEDEEDYFDDDFITLRRFFPESWLWKTFVVDKTLTELFHLPDSITTWEIQAVSVSLAKGKYR</sequence>
<gene>
    <name evidence="7" type="primary">LOC106548324</name>
</gene>
<comment type="subcellular location">
    <subcellularLocation>
        <location evidence="1">Secreted</location>
    </subcellularLocation>
</comment>
<keyword evidence="4" id="KW-0732">Signal</keyword>
<dbReference type="SMART" id="SM00104">
    <property type="entry name" value="ANATO"/>
    <property type="match status" value="1"/>
</dbReference>
<dbReference type="InterPro" id="IPR000020">
    <property type="entry name" value="Anaphylatoxin/fibulin"/>
</dbReference>
<evidence type="ECO:0000313" key="6">
    <source>
        <dbReference type="Proteomes" id="UP000504617"/>
    </source>
</evidence>
<keyword evidence="2" id="KW-0964">Secreted</keyword>
<organism evidence="6 7">
    <name type="scientific">Thamnophis sirtalis</name>
    <dbReference type="NCBI Taxonomy" id="35019"/>
    <lineage>
        <taxon>Eukaryota</taxon>
        <taxon>Metazoa</taxon>
        <taxon>Chordata</taxon>
        <taxon>Craniata</taxon>
        <taxon>Vertebrata</taxon>
        <taxon>Euteleostomi</taxon>
        <taxon>Lepidosauria</taxon>
        <taxon>Squamata</taxon>
        <taxon>Bifurcata</taxon>
        <taxon>Unidentata</taxon>
        <taxon>Episquamata</taxon>
        <taxon>Toxicofera</taxon>
        <taxon>Serpentes</taxon>
        <taxon>Colubroidea</taxon>
        <taxon>Colubridae</taxon>
        <taxon>Natricinae</taxon>
        <taxon>Thamnophis</taxon>
    </lineage>
</organism>
<reference evidence="7" key="1">
    <citation type="submission" date="2025-08" db="UniProtKB">
        <authorList>
            <consortium name="RefSeq"/>
        </authorList>
    </citation>
    <scope>IDENTIFICATION</scope>
    <source>
        <tissue evidence="7">Skeletal muscle</tissue>
    </source>
</reference>
<dbReference type="InterPro" id="IPR001840">
    <property type="entry name" value="Anaphylatoxn_comp_syst_dom"/>
</dbReference>
<dbReference type="RefSeq" id="XP_013921146.1">
    <property type="nucleotide sequence ID" value="XM_014065671.1"/>
</dbReference>
<protein>
    <submittedName>
        <fullName evidence="7">Complement C4-like</fullName>
    </submittedName>
</protein>
<dbReference type="InterPro" id="IPR018081">
    <property type="entry name" value="Anaphylatoxin_comp_syst"/>
</dbReference>